<protein>
    <recommendedName>
        <fullName evidence="6">DUF4177 domain-containing protein</fullName>
    </recommendedName>
</protein>
<keyword evidence="1" id="KW-0732">Signal</keyword>
<evidence type="ECO:0000256" key="1">
    <source>
        <dbReference type="SAM" id="SignalP"/>
    </source>
</evidence>
<dbReference type="Proteomes" id="UP000663828">
    <property type="component" value="Unassembled WGS sequence"/>
</dbReference>
<dbReference type="AlphaFoldDB" id="A0A815CTM4"/>
<sequence length="108" mass="12435">MMNLHSVYILFFIFSVIYCDPKSGTGKETAYREFEYRIVTRQLYGTNERTGKEAQGISEGELNKYGQDGWQLCGMINANFIPGLWSTRIPDVQMIFKRPKIKSRVQAG</sequence>
<comment type="caution">
    <text evidence="3">The sequence shown here is derived from an EMBL/GenBank/DDBJ whole genome shotgun (WGS) entry which is preliminary data.</text>
</comment>
<evidence type="ECO:0000313" key="5">
    <source>
        <dbReference type="Proteomes" id="UP000663852"/>
    </source>
</evidence>
<feature type="chain" id="PRO_5036227117" description="DUF4177 domain-containing protein" evidence="1">
    <location>
        <begin position="20"/>
        <end position="108"/>
    </location>
</feature>
<organism evidence="3 5">
    <name type="scientific">Adineta ricciae</name>
    <name type="common">Rotifer</name>
    <dbReference type="NCBI Taxonomy" id="249248"/>
    <lineage>
        <taxon>Eukaryota</taxon>
        <taxon>Metazoa</taxon>
        <taxon>Spiralia</taxon>
        <taxon>Gnathifera</taxon>
        <taxon>Rotifera</taxon>
        <taxon>Eurotatoria</taxon>
        <taxon>Bdelloidea</taxon>
        <taxon>Adinetida</taxon>
        <taxon>Adinetidae</taxon>
        <taxon>Adineta</taxon>
    </lineage>
</organism>
<dbReference type="EMBL" id="CAJNOR010000810">
    <property type="protein sequence ID" value="CAF1012472.1"/>
    <property type="molecule type" value="Genomic_DNA"/>
</dbReference>
<dbReference type="EMBL" id="CAJNOJ010000205">
    <property type="protein sequence ID" value="CAF1287195.1"/>
    <property type="molecule type" value="Genomic_DNA"/>
</dbReference>
<evidence type="ECO:0008006" key="6">
    <source>
        <dbReference type="Google" id="ProtNLM"/>
    </source>
</evidence>
<keyword evidence="4" id="KW-1185">Reference proteome</keyword>
<dbReference type="Proteomes" id="UP000663852">
    <property type="component" value="Unassembled WGS sequence"/>
</dbReference>
<gene>
    <name evidence="3" type="ORF">EDS130_LOCUS29881</name>
    <name evidence="2" type="ORF">XAT740_LOCUS13796</name>
</gene>
<accession>A0A815CTM4</accession>
<evidence type="ECO:0000313" key="2">
    <source>
        <dbReference type="EMBL" id="CAF1012472.1"/>
    </source>
</evidence>
<evidence type="ECO:0000313" key="3">
    <source>
        <dbReference type="EMBL" id="CAF1287195.1"/>
    </source>
</evidence>
<reference evidence="3" key="1">
    <citation type="submission" date="2021-02" db="EMBL/GenBank/DDBJ databases">
        <authorList>
            <person name="Nowell W R."/>
        </authorList>
    </citation>
    <scope>NUCLEOTIDE SEQUENCE</scope>
</reference>
<feature type="signal peptide" evidence="1">
    <location>
        <begin position="1"/>
        <end position="19"/>
    </location>
</feature>
<dbReference type="OrthoDB" id="9984952at2759"/>
<evidence type="ECO:0000313" key="4">
    <source>
        <dbReference type="Proteomes" id="UP000663828"/>
    </source>
</evidence>
<proteinExistence type="predicted"/>
<name>A0A815CTM4_ADIRI</name>